<dbReference type="SUPFAM" id="SSF53187">
    <property type="entry name" value="Zn-dependent exopeptidases"/>
    <property type="match status" value="1"/>
</dbReference>
<evidence type="ECO:0000259" key="3">
    <source>
        <dbReference type="Pfam" id="PF07687"/>
    </source>
</evidence>
<dbReference type="AlphaFoldDB" id="N0BCQ6"/>
<keyword evidence="2" id="KW-0378">Hydrolase</keyword>
<accession>N0BCQ6</accession>
<dbReference type="eggNOG" id="arCOG01107">
    <property type="taxonomic scope" value="Archaea"/>
</dbReference>
<keyword evidence="5" id="KW-1185">Reference proteome</keyword>
<name>N0BCQ6_9EURY</name>
<dbReference type="RefSeq" id="WP_015590396.1">
    <property type="nucleotide sequence ID" value="NC_021169.1"/>
</dbReference>
<dbReference type="PANTHER" id="PTHR43808:SF25">
    <property type="entry name" value="PEPTIDASE M20 DIMERISATION DOMAIN-CONTAINING PROTEIN"/>
    <property type="match status" value="1"/>
</dbReference>
<dbReference type="KEGG" id="ast:Asulf_00787"/>
<evidence type="ECO:0000256" key="1">
    <source>
        <dbReference type="ARBA" id="ARBA00022723"/>
    </source>
</evidence>
<reference evidence="4 5" key="1">
    <citation type="journal article" date="2013" name="Genome Announc.">
        <title>Complete Genome Sequence of the Thermophilic and Facultatively Chemolithoautotrophic Sulfate Reducer Archaeoglobus sulfaticallidus Strain PM70-1T.</title>
        <authorList>
            <person name="Stokke R."/>
            <person name="Hocking W.P."/>
            <person name="Steinsbu B.O."/>
            <person name="Steen I.H."/>
        </authorList>
    </citation>
    <scope>NUCLEOTIDE SEQUENCE [LARGE SCALE GENOMIC DNA]</scope>
    <source>
        <strain evidence="4">PM70-1</strain>
    </source>
</reference>
<dbReference type="GO" id="GO:0016787">
    <property type="term" value="F:hydrolase activity"/>
    <property type="evidence" value="ECO:0007669"/>
    <property type="project" value="UniProtKB-KW"/>
</dbReference>
<dbReference type="EMBL" id="CP005290">
    <property type="protein sequence ID" value="AGK60798.1"/>
    <property type="molecule type" value="Genomic_DNA"/>
</dbReference>
<proteinExistence type="predicted"/>
<dbReference type="Gene3D" id="3.40.630.10">
    <property type="entry name" value="Zn peptidases"/>
    <property type="match status" value="1"/>
</dbReference>
<dbReference type="Proteomes" id="UP000013307">
    <property type="component" value="Chromosome"/>
</dbReference>
<gene>
    <name evidence="4" type="ORF">Asulf_00787</name>
</gene>
<evidence type="ECO:0000313" key="5">
    <source>
        <dbReference type="Proteomes" id="UP000013307"/>
    </source>
</evidence>
<dbReference type="GO" id="GO:0046872">
    <property type="term" value="F:metal ion binding"/>
    <property type="evidence" value="ECO:0007669"/>
    <property type="project" value="UniProtKB-KW"/>
</dbReference>
<sequence>MVLSLLKKLVQIESPSGNEEEIKSFVKNYLEKLGYDVSDCEDYVAINTDSNFLVSTHLDTVRVKREFDFDGVYAYGTGVCDAKASIAAMLKAAESVDYCLAFFCDEEEGGKGSKSFAKDWDGGMAVIMEPTSMHIASTHYGSIDLVVEIYGRKSHASIPEAGENAIEKAFELMIELKKNFTISPLKIEGGGDEYIIPDLCRIKFDVLLSPESDVNSSIEVIKSIAGKYGNVIVEDAIDGFYSGEVATILERAISDCGFEVRHTFMPSWTDALNLKRKADVVVWGPGDLKYCHTEREKVKLEDIEKAVRVLVRLNELL</sequence>
<dbReference type="SUPFAM" id="SSF55031">
    <property type="entry name" value="Bacterial exopeptidase dimerisation domain"/>
    <property type="match status" value="1"/>
</dbReference>
<dbReference type="HOGENOM" id="CLU_021802_2_0_2"/>
<dbReference type="STRING" id="387631.Asulf_00787"/>
<evidence type="ECO:0000313" key="4">
    <source>
        <dbReference type="EMBL" id="AGK60798.1"/>
    </source>
</evidence>
<dbReference type="InterPro" id="IPR002933">
    <property type="entry name" value="Peptidase_M20"/>
</dbReference>
<dbReference type="NCBIfam" id="NF006404">
    <property type="entry name" value="PRK08652.1-2"/>
    <property type="match status" value="1"/>
</dbReference>
<dbReference type="GeneID" id="15392428"/>
<evidence type="ECO:0000256" key="2">
    <source>
        <dbReference type="ARBA" id="ARBA00022801"/>
    </source>
</evidence>
<dbReference type="InterPro" id="IPR011650">
    <property type="entry name" value="Peptidase_M20_dimer"/>
</dbReference>
<organism evidence="4 5">
    <name type="scientific">Archaeoglobus sulfaticallidus PM70-1</name>
    <dbReference type="NCBI Taxonomy" id="387631"/>
    <lineage>
        <taxon>Archaea</taxon>
        <taxon>Methanobacteriati</taxon>
        <taxon>Methanobacteriota</taxon>
        <taxon>Archaeoglobi</taxon>
        <taxon>Archaeoglobales</taxon>
        <taxon>Archaeoglobaceae</taxon>
        <taxon>Archaeoglobus</taxon>
    </lineage>
</organism>
<dbReference type="Pfam" id="PF01546">
    <property type="entry name" value="Peptidase_M20"/>
    <property type="match status" value="1"/>
</dbReference>
<keyword evidence="1" id="KW-0479">Metal-binding</keyword>
<dbReference type="Pfam" id="PF07687">
    <property type="entry name" value="M20_dimer"/>
    <property type="match status" value="1"/>
</dbReference>
<dbReference type="InterPro" id="IPR036264">
    <property type="entry name" value="Bact_exopeptidase_dim_dom"/>
</dbReference>
<dbReference type="InterPro" id="IPR050072">
    <property type="entry name" value="Peptidase_M20A"/>
</dbReference>
<dbReference type="PANTHER" id="PTHR43808">
    <property type="entry name" value="ACETYLORNITHINE DEACETYLASE"/>
    <property type="match status" value="1"/>
</dbReference>
<dbReference type="Gene3D" id="3.30.70.360">
    <property type="match status" value="1"/>
</dbReference>
<feature type="domain" description="Peptidase M20 dimerisation" evidence="3">
    <location>
        <begin position="138"/>
        <end position="227"/>
    </location>
</feature>
<protein>
    <submittedName>
        <fullName evidence="4">Acetylornithine deacetylase/Succinyl-diaminopimelate desuccinylase-related deacylase</fullName>
    </submittedName>
</protein>
<dbReference type="OrthoDB" id="24854at2157"/>